<keyword evidence="2" id="KW-1185">Reference proteome</keyword>
<dbReference type="SUPFAM" id="SSF53098">
    <property type="entry name" value="Ribonuclease H-like"/>
    <property type="match status" value="1"/>
</dbReference>
<comment type="caution">
    <text evidence="1">The sequence shown here is derived from an EMBL/GenBank/DDBJ whole genome shotgun (WGS) entry which is preliminary data.</text>
</comment>
<gene>
    <name evidence="1" type="ORF">HK103_007425</name>
</gene>
<evidence type="ECO:0000313" key="2">
    <source>
        <dbReference type="Proteomes" id="UP001210925"/>
    </source>
</evidence>
<dbReference type="Gene3D" id="3.30.420.10">
    <property type="entry name" value="Ribonuclease H-like superfamily/Ribonuclease H"/>
    <property type="match status" value="1"/>
</dbReference>
<dbReference type="AlphaFoldDB" id="A0AAD5UPE7"/>
<dbReference type="InterPro" id="IPR036397">
    <property type="entry name" value="RNaseH_sf"/>
</dbReference>
<name>A0AAD5UPE7_9FUNG</name>
<proteinExistence type="predicted"/>
<dbReference type="GO" id="GO:0003676">
    <property type="term" value="F:nucleic acid binding"/>
    <property type="evidence" value="ECO:0007669"/>
    <property type="project" value="InterPro"/>
</dbReference>
<reference evidence="1" key="1">
    <citation type="submission" date="2020-05" db="EMBL/GenBank/DDBJ databases">
        <title>Phylogenomic resolution of chytrid fungi.</title>
        <authorList>
            <person name="Stajich J.E."/>
            <person name="Amses K."/>
            <person name="Simmons R."/>
            <person name="Seto K."/>
            <person name="Myers J."/>
            <person name="Bonds A."/>
            <person name="Quandt C.A."/>
            <person name="Barry K."/>
            <person name="Liu P."/>
            <person name="Grigoriev I."/>
            <person name="Longcore J.E."/>
            <person name="James T.Y."/>
        </authorList>
    </citation>
    <scope>NUCLEOTIDE SEQUENCE</scope>
    <source>
        <strain evidence="1">PLAUS21</strain>
    </source>
</reference>
<evidence type="ECO:0000313" key="1">
    <source>
        <dbReference type="EMBL" id="KAJ3260862.1"/>
    </source>
</evidence>
<dbReference type="Proteomes" id="UP001210925">
    <property type="component" value="Unassembled WGS sequence"/>
</dbReference>
<evidence type="ECO:0008006" key="3">
    <source>
        <dbReference type="Google" id="ProtNLM"/>
    </source>
</evidence>
<protein>
    <recommendedName>
        <fullName evidence="3">3'-5' exonuclease domain-containing protein</fullName>
    </recommendedName>
</protein>
<dbReference type="EMBL" id="JADGKB010000009">
    <property type="protein sequence ID" value="KAJ3260862.1"/>
    <property type="molecule type" value="Genomic_DNA"/>
</dbReference>
<accession>A0AAD5UPE7</accession>
<sequence>MSDLKPQLQDLVIQERKDVSLKKLGLMYELIDTAHLMEILLNYLATLTVEHLNIGFLAIDDNQSDALFLIHVSDTVVVYIIDLISIPDCFVFEHCGANLKRILESSGILKVFFDSNTIAKAKEWNCFLENVLCLQAEVKSFGIGQPEYFDILDEYLQLSFYQKSAIQAIRNRALPLLEAHPIVCPRPFPVAILAYCTVTVAYHDNLANFLSEKRCGSH</sequence>
<dbReference type="InterPro" id="IPR012337">
    <property type="entry name" value="RNaseH-like_sf"/>
</dbReference>
<organism evidence="1 2">
    <name type="scientific">Boothiomyces macroporosus</name>
    <dbReference type="NCBI Taxonomy" id="261099"/>
    <lineage>
        <taxon>Eukaryota</taxon>
        <taxon>Fungi</taxon>
        <taxon>Fungi incertae sedis</taxon>
        <taxon>Chytridiomycota</taxon>
        <taxon>Chytridiomycota incertae sedis</taxon>
        <taxon>Chytridiomycetes</taxon>
        <taxon>Rhizophydiales</taxon>
        <taxon>Terramycetaceae</taxon>
        <taxon>Boothiomyces</taxon>
    </lineage>
</organism>